<comment type="caution">
    <text evidence="2">The sequence shown here is derived from an EMBL/GenBank/DDBJ whole genome shotgun (WGS) entry which is preliminary data.</text>
</comment>
<evidence type="ECO:0000313" key="2">
    <source>
        <dbReference type="EMBL" id="KAF6836821.1"/>
    </source>
</evidence>
<name>A0A8H6NLH4_9PEZI</name>
<reference evidence="2" key="1">
    <citation type="journal article" date="2020" name="Phytopathology">
        <title>Genome Sequence Resources of Colletotrichum truncatum, C. plurivorum, C. musicola, and C. sojae: Four Species Pathogenic to Soybean (Glycine max).</title>
        <authorList>
            <person name="Rogerio F."/>
            <person name="Boufleur T.R."/>
            <person name="Ciampi-Guillardi M."/>
            <person name="Sukno S.A."/>
            <person name="Thon M.R."/>
            <person name="Massola Junior N.S."/>
            <person name="Baroncelli R."/>
        </authorList>
    </citation>
    <scope>NUCLEOTIDE SEQUENCE</scope>
    <source>
        <strain evidence="2">LFN00145</strain>
    </source>
</reference>
<organism evidence="2 3">
    <name type="scientific">Colletotrichum plurivorum</name>
    <dbReference type="NCBI Taxonomy" id="2175906"/>
    <lineage>
        <taxon>Eukaryota</taxon>
        <taxon>Fungi</taxon>
        <taxon>Dikarya</taxon>
        <taxon>Ascomycota</taxon>
        <taxon>Pezizomycotina</taxon>
        <taxon>Sordariomycetes</taxon>
        <taxon>Hypocreomycetidae</taxon>
        <taxon>Glomerellales</taxon>
        <taxon>Glomerellaceae</taxon>
        <taxon>Colletotrichum</taxon>
        <taxon>Colletotrichum orchidearum species complex</taxon>
    </lineage>
</organism>
<accession>A0A8H6NLH4</accession>
<keyword evidence="3" id="KW-1185">Reference proteome</keyword>
<proteinExistence type="predicted"/>
<feature type="compositionally biased region" description="Acidic residues" evidence="1">
    <location>
        <begin position="586"/>
        <end position="602"/>
    </location>
</feature>
<feature type="region of interest" description="Disordered" evidence="1">
    <location>
        <begin position="583"/>
        <end position="602"/>
    </location>
</feature>
<evidence type="ECO:0000256" key="1">
    <source>
        <dbReference type="SAM" id="MobiDB-lite"/>
    </source>
</evidence>
<dbReference type="EMBL" id="WIGO01000029">
    <property type="protein sequence ID" value="KAF6836821.1"/>
    <property type="molecule type" value="Genomic_DNA"/>
</dbReference>
<dbReference type="Proteomes" id="UP000654918">
    <property type="component" value="Unassembled WGS sequence"/>
</dbReference>
<dbReference type="AlphaFoldDB" id="A0A8H6NLH4"/>
<evidence type="ECO:0000313" key="3">
    <source>
        <dbReference type="Proteomes" id="UP000654918"/>
    </source>
</evidence>
<protein>
    <recommendedName>
        <fullName evidence="4">F-box domain-containing protein</fullName>
    </recommendedName>
</protein>
<gene>
    <name evidence="2" type="ORF">CPLU01_03402</name>
</gene>
<sequence length="602" mass="67863">MPRPTLTSLPSELVLRIIELTHPASHLDLACTCKKLAQSSSDILRRHREVHDKSTVSDLLPASIPSLVRALACGSGDSVLAWHVRSLEIWGTRSTWDDWKPFTLEPPGTEEESPSRFGRAASPLEWTIDEEELEVYGRILRDQLHLSEHHVTTARQELEEGGDGILKVLAIALCPHLESVKYVRTNNRDLPDSSHAWLTSVVEESLSKGAWAPGLQSLRKVAVGVNSGTWLDRATADDVYNDEHLLAALVKLPQIDSIYYHGYHNSNRALRLDHLSPEEAARGLTPGSSSLEHLFLHEVNWMDDHFRAALIAAPRALKSFCLRGNTLDVFHEVDLNVMDVQKRHSGCLESLMMYDAWGLNGYRAKLYVAADLPLSAFGSLRHVYVDVDDLLPDVYLNDTEFWEAWNGTAEQRDERMQWAMDSLPASMEVLCIGDCDRPASAMVAEECLVKLLKSGEFEHLRAIYIEDDVRNPRRLQPVEPAGDLHFQRLVEVAERYGVDVVARAGSREIRNEINFPEGVEYYHLASGPHARDRDEGEWEFSPFTGRWEPKGCGRCGDCEDCFQVFTREAWQTRYVSTGEMWMVGDSTEEESTDDESAGDESE</sequence>
<evidence type="ECO:0008006" key="4">
    <source>
        <dbReference type="Google" id="ProtNLM"/>
    </source>
</evidence>